<gene>
    <name evidence="3" type="ORF">BCL67_103178</name>
</gene>
<feature type="region of interest" description="Disordered" evidence="1">
    <location>
        <begin position="1"/>
        <end position="241"/>
    </location>
</feature>
<evidence type="ECO:0000256" key="1">
    <source>
        <dbReference type="SAM" id="MobiDB-lite"/>
    </source>
</evidence>
<feature type="compositionally biased region" description="Polar residues" evidence="1">
    <location>
        <begin position="76"/>
        <end position="90"/>
    </location>
</feature>
<feature type="region of interest" description="Disordered" evidence="1">
    <location>
        <begin position="258"/>
        <end position="299"/>
    </location>
</feature>
<feature type="compositionally biased region" description="Low complexity" evidence="1">
    <location>
        <begin position="262"/>
        <end position="274"/>
    </location>
</feature>
<proteinExistence type="predicted"/>
<keyword evidence="4" id="KW-1185">Reference proteome</keyword>
<protein>
    <submittedName>
        <fullName evidence="3">Integral membrane protein (TIGR01906 family)</fullName>
    </submittedName>
</protein>
<dbReference type="Proteomes" id="UP000238217">
    <property type="component" value="Unassembled WGS sequence"/>
</dbReference>
<feature type="compositionally biased region" description="Low complexity" evidence="1">
    <location>
        <begin position="56"/>
        <end position="75"/>
    </location>
</feature>
<feature type="transmembrane region" description="Helical" evidence="2">
    <location>
        <begin position="498"/>
        <end position="522"/>
    </location>
</feature>
<feature type="compositionally biased region" description="Basic and acidic residues" evidence="1">
    <location>
        <begin position="126"/>
        <end position="140"/>
    </location>
</feature>
<dbReference type="EMBL" id="PVTY01000003">
    <property type="protein sequence ID" value="PRZ18192.1"/>
    <property type="molecule type" value="Genomic_DNA"/>
</dbReference>
<evidence type="ECO:0000256" key="2">
    <source>
        <dbReference type="SAM" id="Phobius"/>
    </source>
</evidence>
<comment type="caution">
    <text evidence="3">The sequence shown here is derived from an EMBL/GenBank/DDBJ whole genome shotgun (WGS) entry which is preliminary data.</text>
</comment>
<feature type="compositionally biased region" description="Basic and acidic residues" evidence="1">
    <location>
        <begin position="219"/>
        <end position="236"/>
    </location>
</feature>
<feature type="compositionally biased region" description="Basic and acidic residues" evidence="1">
    <location>
        <begin position="95"/>
        <end position="104"/>
    </location>
</feature>
<feature type="compositionally biased region" description="Low complexity" evidence="1">
    <location>
        <begin position="141"/>
        <end position="199"/>
    </location>
</feature>
<dbReference type="NCBIfam" id="TIGR01906">
    <property type="entry name" value="integ_TIGR01906"/>
    <property type="match status" value="1"/>
</dbReference>
<feature type="compositionally biased region" description="Basic and acidic residues" evidence="1">
    <location>
        <begin position="12"/>
        <end position="21"/>
    </location>
</feature>
<keyword evidence="2" id="KW-0812">Transmembrane</keyword>
<dbReference type="InterPro" id="IPR010178">
    <property type="entry name" value="Lit"/>
</dbReference>
<keyword evidence="2" id="KW-1133">Transmembrane helix</keyword>
<keyword evidence="2" id="KW-0472">Membrane</keyword>
<name>A0A2T0YRJ3_9MICC</name>
<accession>A0A2T0YRJ3</accession>
<feature type="compositionally biased region" description="Polar residues" evidence="1">
    <location>
        <begin position="200"/>
        <end position="214"/>
    </location>
</feature>
<sequence length="584" mass="61703">MRGEADMSANSDRNEAGRPADENEDFESGLDYGAFASEEPVFPDDTLSAERDQRPSRASRSDAGQASAGQSGTGQPDEQATQAMPTTREPQGTPGRHDQNRDAPTENIPRTTSRDADAESPNATRSLDDVRTSRDTRSMDDTTTFTGAAAAGTAGAAAGPSGAAASGTGASDAAASTRGSDSRTAPQATPSPTPAISSQDSTRGQGADTHQPTENAAELSRREQRRRDRAAAKSDDQDTAVVPATAGAGAAGAAAGAGAGAAAGSSAGASTRSGSVEDSHRTASGPAHAASGSDESVTDADLNDEVARSKRGVSRFFQVLIAIFTPILLLVAAVRLVASPVFLWVAYNRPWIPDGAYSMNADDRLVYGSYGTDFLTNLANSRYLSELAPGGEPLFTDGEVSHMVDVKFVVLWAMLIGLILLVITLILALLLRAWRPGGVARGLFAGAWVTLGIIIAVAVLAIIDWQLFFAEFHRIFFADGTWTFPTDSTLIQLYPEQFWIDAGIAVVALAVLFAVILLIATWPTRRRRARRAARLAEVHERRKVKLVEELNKGNGDYSETSTHTPTRGRKRDGNLDRSQTTTVG</sequence>
<feature type="transmembrane region" description="Helical" evidence="2">
    <location>
        <begin position="319"/>
        <end position="347"/>
    </location>
</feature>
<dbReference type="Pfam" id="PF07314">
    <property type="entry name" value="Lit"/>
    <property type="match status" value="1"/>
</dbReference>
<feature type="transmembrane region" description="Helical" evidence="2">
    <location>
        <begin position="409"/>
        <end position="431"/>
    </location>
</feature>
<dbReference type="AlphaFoldDB" id="A0A2T0YRJ3"/>
<organism evidence="3 4">
    <name type="scientific">Nesterenkonia sandarakina</name>
    <dbReference type="NCBI Taxonomy" id="272918"/>
    <lineage>
        <taxon>Bacteria</taxon>
        <taxon>Bacillati</taxon>
        <taxon>Actinomycetota</taxon>
        <taxon>Actinomycetes</taxon>
        <taxon>Micrococcales</taxon>
        <taxon>Micrococcaceae</taxon>
        <taxon>Nesterenkonia</taxon>
    </lineage>
</organism>
<reference evidence="3 4" key="1">
    <citation type="submission" date="2018-03" db="EMBL/GenBank/DDBJ databases">
        <title>Comparative analysis of microorganisms from saline springs in Andes Mountain Range, Colombia.</title>
        <authorList>
            <person name="Rubin E."/>
        </authorList>
    </citation>
    <scope>NUCLEOTIDE SEQUENCE [LARGE SCALE GENOMIC DNA]</scope>
    <source>
        <strain evidence="3 4">CG 35</strain>
    </source>
</reference>
<evidence type="ECO:0000313" key="3">
    <source>
        <dbReference type="EMBL" id="PRZ18192.1"/>
    </source>
</evidence>
<feature type="transmembrane region" description="Helical" evidence="2">
    <location>
        <begin position="443"/>
        <end position="463"/>
    </location>
</feature>
<evidence type="ECO:0000313" key="4">
    <source>
        <dbReference type="Proteomes" id="UP000238217"/>
    </source>
</evidence>
<feature type="region of interest" description="Disordered" evidence="1">
    <location>
        <begin position="553"/>
        <end position="584"/>
    </location>
</feature>